<dbReference type="InterPro" id="IPR040669">
    <property type="entry name" value="Agarase_CBM"/>
</dbReference>
<dbReference type="GO" id="GO:0004565">
    <property type="term" value="F:beta-galactosidase activity"/>
    <property type="evidence" value="ECO:0007669"/>
    <property type="project" value="UniProtKB-EC"/>
</dbReference>
<keyword evidence="1 5" id="KW-0378">Hydrolase</keyword>
<dbReference type="EC" id="3.2.1.23" evidence="5"/>
<sequence>METRLRADSAKTISEHEQSILIYDFAEGIPSAFSFSKVIAELVNKGNGITAGSQALKLTTQSKENFYTSIFIEPEQPFDWSALPNFCFAFDATNLGRRSTQIFINIFDKQGQMHSRSINVAGGSTKTYLNELKGDYLKGGLNYESGFRSNPAAWHTPFHYATWMWGEMNIDLSAVAKIELSIHGTLIDHQLVLDNFRVILTPDCNPDFLRGCLDKFGQNALVETAEKVHSEEELLAVTAKELKALEQGAMPQRSRFGGYTGGPKLAATGYFRAEKIDGKWSLVDPEGHPYFATGLDIIRLANSFTITGMDYDHDKVAARSDDDVTPEDSKEKLEISQDAFDSAFVANQKRRDFFEWLPSYDDPLAEHYSYMRELFEGPVERGEIFSFYSANLQRKYGQNGADYMGKWREVTMDRMLNWGFSCLGNWTAPEFYSNEKIPYFANGWIIGDFKTVTSGDDFWAPLPDPFDPVFRERAEATVSQVKAEMQGSPWCVGIFIDNEKSWGRMGTVNGHYGIAIHTLGRNDNESPTKAVFTQALKDKYGDIDKLNQTWGSNLASWQAVSEGLSELEHNDAQISDYAMLLELYASEYFKVVNESLKAQLPNHLYLGARFADWGCNPEVVRAAAKHVDVVSYNYYKEGLHPEPWKFLAEVDMPSIIGEFHIGVKEGFYHAGLVTANDQTERGEMFEDYLNSVIDNPYFVGAHWFQYIDSPITGRSFDGENYNVGFVGITDVPYQPMVDAAKRVNGGMYQRRFNNNKQ</sequence>
<reference evidence="5 6" key="2">
    <citation type="submission" date="2023-12" db="EMBL/GenBank/DDBJ databases">
        <authorList>
            <consortium name="Cladostephus spongiosus"/>
            <person name="Lorente B."/>
            <person name="Cabral C."/>
            <person name="Frias J."/>
            <person name="Faria J."/>
            <person name="Toubarro D."/>
        </authorList>
    </citation>
    <scope>NUCLEOTIDE SEQUENCE [LARGE SCALE GENOMIC DNA]</scope>
    <source>
        <strain evidence="5 6">ZMCS4</strain>
    </source>
</reference>
<evidence type="ECO:0000259" key="3">
    <source>
        <dbReference type="Pfam" id="PF02449"/>
    </source>
</evidence>
<accession>A0ABU7G2W9</accession>
<dbReference type="RefSeq" id="WP_329774923.1">
    <property type="nucleotide sequence ID" value="NZ_JAYDYW010000006.1"/>
</dbReference>
<evidence type="ECO:0000313" key="6">
    <source>
        <dbReference type="Proteomes" id="UP001310248"/>
    </source>
</evidence>
<feature type="domain" description="Agarase CBM-like" evidence="4">
    <location>
        <begin position="29"/>
        <end position="209"/>
    </location>
</feature>
<evidence type="ECO:0000256" key="2">
    <source>
        <dbReference type="ARBA" id="ARBA00023295"/>
    </source>
</evidence>
<dbReference type="InterPro" id="IPR013529">
    <property type="entry name" value="Glyco_hydro_42_N"/>
</dbReference>
<evidence type="ECO:0000313" key="5">
    <source>
        <dbReference type="EMBL" id="MEE1673666.1"/>
    </source>
</evidence>
<dbReference type="Proteomes" id="UP001310248">
    <property type="component" value="Unassembled WGS sequence"/>
</dbReference>
<dbReference type="SUPFAM" id="SSF51445">
    <property type="entry name" value="(Trans)glycosidases"/>
    <property type="match status" value="1"/>
</dbReference>
<dbReference type="Pfam" id="PF02449">
    <property type="entry name" value="Glyco_hydro_42"/>
    <property type="match status" value="1"/>
</dbReference>
<organism evidence="5 6">
    <name type="scientific">Agarivorans aestuarii</name>
    <dbReference type="NCBI Taxonomy" id="1563703"/>
    <lineage>
        <taxon>Bacteria</taxon>
        <taxon>Pseudomonadati</taxon>
        <taxon>Pseudomonadota</taxon>
        <taxon>Gammaproteobacteria</taxon>
        <taxon>Alteromonadales</taxon>
        <taxon>Alteromonadaceae</taxon>
        <taxon>Agarivorans</taxon>
    </lineage>
</organism>
<name>A0ABU7G2W9_9ALTE</name>
<dbReference type="EMBL" id="JAYDYW010000006">
    <property type="protein sequence ID" value="MEE1673666.1"/>
    <property type="molecule type" value="Genomic_DNA"/>
</dbReference>
<gene>
    <name evidence="5" type="ORF">SNR37_003092</name>
</gene>
<comment type="caution">
    <text evidence="5">The sequence shown here is derived from an EMBL/GenBank/DDBJ whole genome shotgun (WGS) entry which is preliminary data.</text>
</comment>
<evidence type="ECO:0000256" key="1">
    <source>
        <dbReference type="ARBA" id="ARBA00022801"/>
    </source>
</evidence>
<dbReference type="Pfam" id="PF17992">
    <property type="entry name" value="Agarase_CBM"/>
    <property type="match status" value="1"/>
</dbReference>
<feature type="domain" description="Glycoside hydrolase family 42 N-terminal" evidence="3">
    <location>
        <begin position="468"/>
        <end position="637"/>
    </location>
</feature>
<keyword evidence="2 5" id="KW-0326">Glycosidase</keyword>
<proteinExistence type="predicted"/>
<dbReference type="Gene3D" id="3.20.20.80">
    <property type="entry name" value="Glycosidases"/>
    <property type="match status" value="1"/>
</dbReference>
<protein>
    <submittedName>
        <fullName evidence="5">Beta-galactosidase</fullName>
        <ecNumber evidence="5">3.2.1.23</ecNumber>
    </submittedName>
</protein>
<evidence type="ECO:0000259" key="4">
    <source>
        <dbReference type="Pfam" id="PF17992"/>
    </source>
</evidence>
<keyword evidence="6" id="KW-1185">Reference proteome</keyword>
<dbReference type="InterPro" id="IPR017853">
    <property type="entry name" value="GH"/>
</dbReference>
<dbReference type="Gene3D" id="2.60.120.430">
    <property type="entry name" value="Galactose-binding lectin"/>
    <property type="match status" value="1"/>
</dbReference>
<reference evidence="6" key="1">
    <citation type="submission" date="2023-07" db="EMBL/GenBank/DDBJ databases">
        <title>Draft genome sequence of Agarivorans aestuarii strain ZMCS4, a CAZymes producing bacteria isolated from the marine brown algae Clodostephus spongiosus.</title>
        <authorList>
            <person name="Lorente B."/>
            <person name="Cabral C."/>
            <person name="Frias J."/>
            <person name="Faria J."/>
            <person name="Toubarro D."/>
        </authorList>
    </citation>
    <scope>NUCLEOTIDE SEQUENCE [LARGE SCALE GENOMIC DNA]</scope>
    <source>
        <strain evidence="6">ZMCS4</strain>
    </source>
</reference>